<feature type="compositionally biased region" description="Polar residues" evidence="1">
    <location>
        <begin position="1376"/>
        <end position="1388"/>
    </location>
</feature>
<gene>
    <name evidence="5" type="ORF">CcCBS67573_g01318</name>
</gene>
<dbReference type="OrthoDB" id="2140084at2759"/>
<comment type="caution">
    <text evidence="5">The sequence shown here is derived from an EMBL/GenBank/DDBJ whole genome shotgun (WGS) entry which is preliminary data.</text>
</comment>
<feature type="compositionally biased region" description="Polar residues" evidence="1">
    <location>
        <begin position="2825"/>
        <end position="2836"/>
    </location>
</feature>
<evidence type="ECO:0000313" key="6">
    <source>
        <dbReference type="Proteomes" id="UP000320333"/>
    </source>
</evidence>
<keyword evidence="3" id="KW-0732">Signal</keyword>
<dbReference type="InterPro" id="IPR015915">
    <property type="entry name" value="Kelch-typ_b-propeller"/>
</dbReference>
<name>A0A507FPC3_9FUNG</name>
<dbReference type="EMBL" id="QEAP01000021">
    <property type="protein sequence ID" value="TPX77435.1"/>
    <property type="molecule type" value="Genomic_DNA"/>
</dbReference>
<dbReference type="Gene3D" id="2.120.10.80">
    <property type="entry name" value="Kelch-type beta propeller"/>
    <property type="match status" value="1"/>
</dbReference>
<dbReference type="Gene3D" id="3.60.40.10">
    <property type="entry name" value="PPM-type phosphatase domain"/>
    <property type="match status" value="1"/>
</dbReference>
<dbReference type="STRING" id="246404.A0A507FPC3"/>
<feature type="transmembrane region" description="Helical" evidence="2">
    <location>
        <begin position="444"/>
        <end position="466"/>
    </location>
</feature>
<feature type="compositionally biased region" description="Polar residues" evidence="1">
    <location>
        <begin position="1876"/>
        <end position="1890"/>
    </location>
</feature>
<dbReference type="Proteomes" id="UP000320333">
    <property type="component" value="Unassembled WGS sequence"/>
</dbReference>
<dbReference type="SUPFAM" id="SSF54637">
    <property type="entry name" value="Thioesterase/thiol ester dehydrase-isomerase"/>
    <property type="match status" value="1"/>
</dbReference>
<dbReference type="Pfam" id="PF00481">
    <property type="entry name" value="PP2C"/>
    <property type="match status" value="1"/>
</dbReference>
<feature type="region of interest" description="Disordered" evidence="1">
    <location>
        <begin position="2806"/>
        <end position="2836"/>
    </location>
</feature>
<sequence>MHVTVALLAIVRGVWACAEPTLMAQSLYDSSSGAALYNGGFACAYSGAPASAGEYMCLLSPNGNTLDLIGASQPSHAPPFQCCANDPVSNLALCLGGLTTDSRLFRFNLTSRLWLDAIDIPPVLALRSGHSCTVSKGNLFVVGGLSSKGDVASPTMFSISLEAYAVRTDYSAPPSAARVGHVTVTLPSDDILVLFGSTSPPPVAQLPTLIFSLENGSWSEYSSKSANSPDLLPQTLDGASCTAWSSTENSDGGVFCYGGRDVAASNPIPYLTYLNLSSATWSNLGSPPTSSGQYSGTFGSSVSLLNGGSVVVVKSGGSALSTNIYTSANVAKNFACSSGDANDGFGNFYGVPPLGPGTCGIEGKPQCPSASSLGATNVPAVGSGWITPAPGVGFPVVTPIMKTAVATAVPSKTNINIKTSSVVSNQGDKDVNGSDGSGLSGARLGLAIGIPVLILLLCCVGGFFYGKNKASRADMKKRSEVPARAPLPGNSVDIGMAALPPSNTGKLDRSVEGQEPTYVAPPTPDTYSSILDQNQSPGDITNSHSGETFPKSAVLGASGFGAMASITKQKFAGVQKNDRSINLIDDSQSSAAIQSESVASETLVGASVATAISMQNEKHAPSAEMGAATLFAVGAGEEVSFESDAGDLVHVPLGGKSAIDDVQPPVGITSPVSNEALYSSRPTEVENVFTAPVVALVAAGAGASAIAHTRRKSDAATSGPAISETSVKPLSKPENHEARGSTLSFFGSFFSSSTNQPSTSESLSRDAVVAFSESALTPAPIAMPSTLEETSTRIDQNGLNAAEEVFLPPLVSSFPLEAAVNEDSRRESDAVLDSAEGNPTYFTPVPEPVASSADVENPNMISVHESTPRELPSVSESSAGEKILMSPIVALSASSVRALASTTESSNRKDVDEIVTLPQSTQGASASTSKRSFFGSFFKSGTNDESVPPSNQLSKDVSVVPGVSDSMTVKPATNEQPSPVAVTGTTYLSDVGVEGTSTDLENVGKGVVSPELSARVPLASSLKQGTASFETTNAIDFNRVGSNVTVVEETMNAPATAAPLTGNNVPVAISQTERAIPSYTNLQQVGQDRLQPEMVELRAVAPSESDAPIIDVAAALSSSNDFGPPVEVSVVEVVPASDLETESEKPGISSNKGVSKMATVVPVLLDSQKPSKKPVFKLFKSKKAVSPASTEPTAADATIVPAALPEHSSELRSSKLTAGPAKMSILDDEIPAISSSLTAAFIDKNGINSVDSWQSKSDETNAIATVGGVALNESGYEVKQTDQNEHDVPKEAEEKLKRLVVGDSEGGKDYQTSFAGSKAIHLAAPEDKFSKMFPAVASSELETATAASSKILDTNLSQFSEEKRSDESLPDPAVDTSATAPVSSQNRDVSGELVSIGTRPTTNSDGPQENAISNSGNLMATSMSTDSKKAPKKPVFKLFKSKKAVLPAETVESNERTLDGIASIAASPAAFSDKNDIKSVNSWQSKTDETNAIATVSGVALNESGYDVKQNDQDEHGVAEKAEGTSRRVVVGQDGCGKEDYQIGPKAIKLDAPGAKFSETSPAVITSELAATTAASSEVLEENLPQLAEEKQSDESLPGPAVGRSDSASVLSQNRDHFGELVAIGTRPTTNSDGPQENAISNSGNLIATSMSTDSKKPPKKALFKMFKSKKADTPTSAGKLNSDVDSKAVVALPLNGRSQDGPQLLAVIEEPTNGIPLDHEIVAISAEVRGADTGDAETDSSVVVDRATTIDDALLSGAIHLSTAKENTGVKSTDTKAAGVTASGTSAEKVGDPQMMPVELSKVGEMATPAHSTIPVVDFAASLNVASVPITSSEFNNSEIVHHEPASRVTVIEEDVISTTLNHADTSIIQQAGITTTKVSRSESSNADTHTPKKGMLAKATAEDIHSSQMASAPSTSAITSRDSSDWTLASPEIPSSAKIPALSEVVKIDAVDKEVNAVVTKESELLIPVESTHLIDNLGVETTSSTELSSPESSDSYIHLSSRVTVFAEAINTAKDISLPQGMPNVPHVESLSVADGASPDLSRVEKLPVTKVDNEPRSPVDSLDFAVTESVKPSITEKSVTVESSLENGSTLGKSMQLSSVTPEPRDVESARSAIPPENDTTEFSEQDLVNVAGVVEGKTQSNSPVASKPRSFFGRILSGVSGSTSSDALNGPLETVAIASAGISPVQEQSPSENKISAAYEDNVGTIDKIDSNARSSTVVVMEEGNEGVLHLNDAAGSVMASNIVKDVAVASSDIQSASVTRSVKAAMSEKVEVSQEVDNLAQNTSSSANVALVTKDETVMRSLEEVHPKTAPLDVATAPDTVSLDKSRGENASFASDGQKSSDAEIHTSVMLATNRELPKTATDTAFAMQGAVPESKPAKKPIVKLVKVSKSEPKKSLVQVLPETDIGRSTDPSSSMTGSESLLDDKKQESDLIVSNADEELANIQVVPQNTADSSSTPAATETQIKIAKKPIVKMVKATRVDRKEETGEHSSIATSDALLPDYVQKDSPAVPAQVPKGSILASSKSDDVFPSTIIDVAASERKVSMLEGVVPVIPDVSHESAPVAPKKVARKIVIAKRKVDTPVISPQLRAAELESSPSQHFSVENTTASNVSALIDKANDVPEETVKFSDGLTTAVGAASPDGVSEASVSVLIPEAGSTGPLAQKELDALTVTSPISKSDGPQIPVPFEFIAVPAHTTRVRSDSVGPQSIDGFDSEIDDRSDAGSAAAESNADSDVTNDGVYFSPHRNTSVSLASELVLGGKRSSIIVRATPTTDLVRSPSRTSLQRPRNSFVYEMTRPGSRTASSSDIRKEARHRLSTVSTPSRRTSAAISIAPTPGVDSVPFGKNAEPTAIDSEDAIVLQKRASMSSLSGRSVDSTGKRKSFLESLNDVSSIMSSVSPRRVTSPTDTISAMKLVDTYGSTVSQGWWTRFTEATKALFSGFDGYEFLVRNSEIDGDRSDDVIMAVFATSGAPVDETEMARCMDQLNASPDLAREFLGELGSVVQTTSPRHFYYNILPIWNANDLAPAMTLKDGLAKMAEMYPEFKPDLFGFIAEAKKISPPFSVSKFLEAYSTVQGDMSEEKIVTCFKYSGADATAEDCKKLLALFSGLWSYDGLRDFSQIVRRVGVPTFLSGYRGVSKPTVEQSRHSAMAWISSISDMGPKVRFDPLSFQNGCRAINPVFTMNTFLVNLADEEEFLGDVTIRKTLSMSGLDLTDEEFEEVMVLSCGDFESRFDVFCGWWQFIRLWGVDSYFASVEGILVEQRNKNALVMTFLSRIHGLGEDVQFNLRGFVASCKKQNADFNLQQFCENVRSIPRLESDSLHEAFMQSGIDLDPDSVEYKNLLETLFGDEALAMAAMREWHYILKRLGSEWSVLYMYALVEQHERVQNSVQDFKYEIQAIPVMIDGKPSQVRFTLRSFVEKCKSLKSEWNSDVAADFDLKRLLEKLTHISDHGNTVDTLISAFKSVGIYTTDKEYELLIGSIAGGDYLSSLVVFQMLIVFLKKWGMEWNMWIIWSLLDDKEHDDDVLTHFVLHVHTFDPKAKFDLVKFVERCGTLENSWQTESSFDLEKFMTGLLAIEGKISLEAVEPVFRSCGIRTTLDEYSDLITTLTGGDFDDIAASVLGYWISLVKLWGVQWFMRCGPSFFERFNNAQAAADKLDTALTITDNRLDVRTFEWYCQIKNGGFSLPNFLDSLVQSAGKNSSNGNDFMTEDMLLLLLSEQGVELSNEELTNLVGVLTGADGNDGMHIIWEWVLLLRAISVRYFMLAYQVESMWASVNVDTGLAIKAFHSRASYRCERFSVERFLTTVQDLKEDWDVEQFFNYLVEIHGDVSLLHFQQAFKATDVDVTSDQAMDLLTTLTGDEVHALSVAQDWISTAWVVGIRTLLEAENAIQVEKVPEESGGWFFSRVIQAAESAARAVSGRNLAKLVLGCTVSAMATAALLMWYQRWQDEHDEEVDDNPAPQALQEWYQPDTRTVAQIDGLPLSQRLKDSHDWVSFSFRPRLVSTDHDHAVSEPKEKASLQPYGKGLGIIRNSSEEDVARFEAHLIRGNALYGPGRIEYSTIAFNPDRRAIVKVVRFGSKLTGHEGVLHGGCTAGFFDDAFGTLFFLEARGEFDGVTANLSINYRAPILTPAIVAFVLWIDRIEGRKVFMKGEVRSVANDADDLSLEGAAEGDVDVGASIVGGKSIKHAEATCLFIKLNHEQMAKMKQHRARRLSSMPQSNNNKGLKGNGTMLATGLVLSGGAAAYLLSGDSARPLSTKAAPVSVGGSGLTPAEAESVLRHYQKSILTDLPRHSVVRCDLSSVASNDPREDFHSEHQCGKGLLFAVMDGHGGTECADVVQKHLAAYVANALDVALGGDTAKRSSWIPSFATSVSPISSTSAPSISSDPRILSNISMQSTNDQSDGPDPVRKQLIMDALVSAFARLDDDICNGGIDIETPVSTTDEMIRAHLRPALAGSCTLLAYIEGRDLYVACTGDSRAVLGRRSTIDSVWLDPLDLSVDQTVRNPQEYNRLLDEHPGELETVVVKGRVLGGLMPTRAFGDARYKWPTQLSSILLPHVTNRNPPKNYKTPPYVTARPVVTHYRITPSRDMFLVLATDGLYDELSSQEVVTVVSGFLQHHQVAAKPTVEWGTDPLSNKSFKLTSDTNAATCLIRNALGGANEDKMRKLMGIPAPYSRRFRDDITVNVLFFQHDSEVSRHVGLDGARLVKEATDVVHGLPGVDLSLANVKQHRLQSWVSYFAKKDQQQSKL</sequence>
<keyword evidence="6" id="KW-1185">Reference proteome</keyword>
<feature type="region of interest" description="Disordered" evidence="1">
    <location>
        <begin position="2085"/>
        <end position="2124"/>
    </location>
</feature>
<feature type="region of interest" description="Disordered" evidence="1">
    <location>
        <begin position="901"/>
        <end position="928"/>
    </location>
</feature>
<reference evidence="5 6" key="1">
    <citation type="journal article" date="2019" name="Sci. Rep.">
        <title>Comparative genomics of chytrid fungi reveal insights into the obligate biotrophic and pathogenic lifestyle of Synchytrium endobioticum.</title>
        <authorList>
            <person name="van de Vossenberg B.T.L.H."/>
            <person name="Warris S."/>
            <person name="Nguyen H.D.T."/>
            <person name="van Gent-Pelzer M.P.E."/>
            <person name="Joly D.L."/>
            <person name="van de Geest H.C."/>
            <person name="Bonants P.J.M."/>
            <person name="Smith D.S."/>
            <person name="Levesque C.A."/>
            <person name="van der Lee T.A.J."/>
        </authorList>
    </citation>
    <scope>NUCLEOTIDE SEQUENCE [LARGE SCALE GENOMIC DNA]</scope>
    <source>
        <strain evidence="5 6">CBS 675.73</strain>
    </source>
</reference>
<evidence type="ECO:0000313" key="5">
    <source>
        <dbReference type="EMBL" id="TPX77435.1"/>
    </source>
</evidence>
<dbReference type="CDD" id="cd00143">
    <property type="entry name" value="PP2Cc"/>
    <property type="match status" value="1"/>
</dbReference>
<feature type="region of interest" description="Disordered" evidence="1">
    <location>
        <begin position="1359"/>
        <end position="1415"/>
    </location>
</feature>
<dbReference type="GO" id="GO:0004741">
    <property type="term" value="F:[pyruvate dehydrogenase (acetyl-transferring)]-phosphatase activity"/>
    <property type="evidence" value="ECO:0007669"/>
    <property type="project" value="TreeGrafter"/>
</dbReference>
<feature type="region of interest" description="Disordered" evidence="1">
    <location>
        <begin position="709"/>
        <end position="738"/>
    </location>
</feature>
<proteinExistence type="predicted"/>
<dbReference type="SMART" id="SM00332">
    <property type="entry name" value="PP2Cc"/>
    <property type="match status" value="1"/>
</dbReference>
<feature type="region of interest" description="Disordered" evidence="1">
    <location>
        <begin position="474"/>
        <end position="547"/>
    </location>
</feature>
<feature type="compositionally biased region" description="Polar residues" evidence="1">
    <location>
        <begin position="1908"/>
        <end position="1929"/>
    </location>
</feature>
<feature type="transmembrane region" description="Helical" evidence="2">
    <location>
        <begin position="688"/>
        <end position="707"/>
    </location>
</feature>
<dbReference type="SUPFAM" id="SSF117281">
    <property type="entry name" value="Kelch motif"/>
    <property type="match status" value="1"/>
</dbReference>
<dbReference type="InterPro" id="IPR001932">
    <property type="entry name" value="PPM-type_phosphatase-like_dom"/>
</dbReference>
<evidence type="ECO:0000256" key="3">
    <source>
        <dbReference type="SAM" id="SignalP"/>
    </source>
</evidence>
<feature type="region of interest" description="Disordered" evidence="1">
    <location>
        <begin position="1876"/>
        <end position="1933"/>
    </location>
</feature>
<feature type="compositionally biased region" description="Polar residues" evidence="1">
    <location>
        <begin position="2416"/>
        <end position="2426"/>
    </location>
</feature>
<feature type="compositionally biased region" description="Polar residues" evidence="1">
    <location>
        <begin position="1398"/>
        <end position="1415"/>
    </location>
</feature>
<dbReference type="Gene3D" id="3.10.129.10">
    <property type="entry name" value="Hotdog Thioesterase"/>
    <property type="match status" value="1"/>
</dbReference>
<keyword evidence="2" id="KW-1133">Transmembrane helix</keyword>
<dbReference type="GO" id="GO:0005739">
    <property type="term" value="C:mitochondrion"/>
    <property type="evidence" value="ECO:0007669"/>
    <property type="project" value="TreeGrafter"/>
</dbReference>
<feature type="domain" description="PPM-type phosphatase" evidence="4">
    <location>
        <begin position="4307"/>
        <end position="4700"/>
    </location>
</feature>
<feature type="compositionally biased region" description="Polar residues" evidence="1">
    <location>
        <begin position="525"/>
        <end position="546"/>
    </location>
</feature>
<feature type="compositionally biased region" description="Polar residues" evidence="1">
    <location>
        <begin position="2085"/>
        <end position="2105"/>
    </location>
</feature>
<keyword evidence="2" id="KW-0472">Membrane</keyword>
<dbReference type="Pfam" id="PF03061">
    <property type="entry name" value="4HBT"/>
    <property type="match status" value="1"/>
</dbReference>
<feature type="region of interest" description="Disordered" evidence="1">
    <location>
        <begin position="2405"/>
        <end position="2433"/>
    </location>
</feature>
<feature type="region of interest" description="Disordered" evidence="1">
    <location>
        <begin position="1588"/>
        <end position="1609"/>
    </location>
</feature>
<dbReference type="InterPro" id="IPR015655">
    <property type="entry name" value="PP2C"/>
</dbReference>
<dbReference type="InterPro" id="IPR006683">
    <property type="entry name" value="Thioestr_dom"/>
</dbReference>
<evidence type="ECO:0000256" key="1">
    <source>
        <dbReference type="SAM" id="MobiDB-lite"/>
    </source>
</evidence>
<accession>A0A507FPC3</accession>
<feature type="region of interest" description="Disordered" evidence="1">
    <location>
        <begin position="2706"/>
        <end position="2748"/>
    </location>
</feature>
<evidence type="ECO:0000256" key="2">
    <source>
        <dbReference type="SAM" id="Phobius"/>
    </source>
</evidence>
<dbReference type="PANTHER" id="PTHR13832">
    <property type="entry name" value="PROTEIN PHOSPHATASE 2C"/>
    <property type="match status" value="1"/>
</dbReference>
<evidence type="ECO:0000259" key="4">
    <source>
        <dbReference type="PROSITE" id="PS51746"/>
    </source>
</evidence>
<feature type="signal peptide" evidence="3">
    <location>
        <begin position="1"/>
        <end position="16"/>
    </location>
</feature>
<dbReference type="PROSITE" id="PS51746">
    <property type="entry name" value="PPM_2"/>
    <property type="match status" value="1"/>
</dbReference>
<dbReference type="InterPro" id="IPR029069">
    <property type="entry name" value="HotDog_dom_sf"/>
</dbReference>
<dbReference type="SUPFAM" id="SSF81606">
    <property type="entry name" value="PP2C-like"/>
    <property type="match status" value="1"/>
</dbReference>
<feature type="compositionally biased region" description="Polar residues" evidence="1">
    <location>
        <begin position="917"/>
        <end position="926"/>
    </location>
</feature>
<feature type="region of interest" description="Disordered" evidence="1">
    <location>
        <begin position="2328"/>
        <end position="2348"/>
    </location>
</feature>
<feature type="chain" id="PRO_5021307425" description="PPM-type phosphatase domain-containing protein" evidence="3">
    <location>
        <begin position="17"/>
        <end position="4760"/>
    </location>
</feature>
<dbReference type="CDD" id="cd03443">
    <property type="entry name" value="PaaI_thioesterase"/>
    <property type="match status" value="1"/>
</dbReference>
<keyword evidence="2" id="KW-0812">Transmembrane</keyword>
<dbReference type="InterPro" id="IPR036457">
    <property type="entry name" value="PPM-type-like_dom_sf"/>
</dbReference>
<organism evidence="5 6">
    <name type="scientific">Chytriomyces confervae</name>
    <dbReference type="NCBI Taxonomy" id="246404"/>
    <lineage>
        <taxon>Eukaryota</taxon>
        <taxon>Fungi</taxon>
        <taxon>Fungi incertae sedis</taxon>
        <taxon>Chytridiomycota</taxon>
        <taxon>Chytridiomycota incertae sedis</taxon>
        <taxon>Chytridiomycetes</taxon>
        <taxon>Chytridiales</taxon>
        <taxon>Chytriomycetaceae</taxon>
        <taxon>Chytriomyces</taxon>
    </lineage>
</organism>
<dbReference type="PANTHER" id="PTHR13832:SF792">
    <property type="entry name" value="GM14286P"/>
    <property type="match status" value="1"/>
</dbReference>
<protein>
    <recommendedName>
        <fullName evidence="4">PPM-type phosphatase domain-containing protein</fullName>
    </recommendedName>
</protein>